<name>A0A9N9HIR4_9GLOM</name>
<feature type="non-terminal residue" evidence="3">
    <location>
        <position position="166"/>
    </location>
</feature>
<dbReference type="Pfam" id="PF02148">
    <property type="entry name" value="zf-UBP"/>
    <property type="match status" value="1"/>
</dbReference>
<evidence type="ECO:0000256" key="1">
    <source>
        <dbReference type="PROSITE-ProRule" id="PRU00502"/>
    </source>
</evidence>
<keyword evidence="1" id="KW-0479">Metal-binding</keyword>
<dbReference type="EMBL" id="CAJVPQ010007287">
    <property type="protein sequence ID" value="CAG8695154.1"/>
    <property type="molecule type" value="Genomic_DNA"/>
</dbReference>
<keyword evidence="1" id="KW-0862">Zinc</keyword>
<gene>
    <name evidence="3" type="ORF">FCALED_LOCUS13181</name>
</gene>
<sequence>MRSKTSERGSINNASQVNCPHINRITKKGSPVVKIETSSFKKHVANASLRCDTCESRIPKLWVCLHNRCRAVVCCSNSKYHMRNHFEILHKENRDDACHSVYVNPRTLTIWCIACSSELNPFEDNNLNSEALARETKQVTTSGGSINNRCPRSRRFEEFGNYLLCK</sequence>
<protein>
    <submittedName>
        <fullName evidence="3">13808_t:CDS:1</fullName>
    </submittedName>
</protein>
<dbReference type="GO" id="GO:0008270">
    <property type="term" value="F:zinc ion binding"/>
    <property type="evidence" value="ECO:0007669"/>
    <property type="project" value="UniProtKB-KW"/>
</dbReference>
<dbReference type="InterPro" id="IPR013083">
    <property type="entry name" value="Znf_RING/FYVE/PHD"/>
</dbReference>
<comment type="caution">
    <text evidence="3">The sequence shown here is derived from an EMBL/GenBank/DDBJ whole genome shotgun (WGS) entry which is preliminary data.</text>
</comment>
<evidence type="ECO:0000259" key="2">
    <source>
        <dbReference type="PROSITE" id="PS50271"/>
    </source>
</evidence>
<dbReference type="AlphaFoldDB" id="A0A9N9HIR4"/>
<dbReference type="SUPFAM" id="SSF57850">
    <property type="entry name" value="RING/U-box"/>
    <property type="match status" value="1"/>
</dbReference>
<dbReference type="Proteomes" id="UP000789570">
    <property type="component" value="Unassembled WGS sequence"/>
</dbReference>
<feature type="domain" description="UBP-type" evidence="2">
    <location>
        <begin position="17"/>
        <end position="143"/>
    </location>
</feature>
<keyword evidence="4" id="KW-1185">Reference proteome</keyword>
<dbReference type="PROSITE" id="PS50271">
    <property type="entry name" value="ZF_UBP"/>
    <property type="match status" value="1"/>
</dbReference>
<evidence type="ECO:0000313" key="4">
    <source>
        <dbReference type="Proteomes" id="UP000789570"/>
    </source>
</evidence>
<reference evidence="3" key="1">
    <citation type="submission" date="2021-06" db="EMBL/GenBank/DDBJ databases">
        <authorList>
            <person name="Kallberg Y."/>
            <person name="Tangrot J."/>
            <person name="Rosling A."/>
        </authorList>
    </citation>
    <scope>NUCLEOTIDE SEQUENCE</scope>
    <source>
        <strain evidence="3">UK204</strain>
    </source>
</reference>
<organism evidence="3 4">
    <name type="scientific">Funneliformis caledonium</name>
    <dbReference type="NCBI Taxonomy" id="1117310"/>
    <lineage>
        <taxon>Eukaryota</taxon>
        <taxon>Fungi</taxon>
        <taxon>Fungi incertae sedis</taxon>
        <taxon>Mucoromycota</taxon>
        <taxon>Glomeromycotina</taxon>
        <taxon>Glomeromycetes</taxon>
        <taxon>Glomerales</taxon>
        <taxon>Glomeraceae</taxon>
        <taxon>Funneliformis</taxon>
    </lineage>
</organism>
<evidence type="ECO:0000313" key="3">
    <source>
        <dbReference type="EMBL" id="CAG8695154.1"/>
    </source>
</evidence>
<dbReference type="Gene3D" id="3.30.40.10">
    <property type="entry name" value="Zinc/RING finger domain, C3HC4 (zinc finger)"/>
    <property type="match status" value="1"/>
</dbReference>
<proteinExistence type="predicted"/>
<keyword evidence="1" id="KW-0863">Zinc-finger</keyword>
<accession>A0A9N9HIR4</accession>
<dbReference type="OrthoDB" id="289038at2759"/>
<dbReference type="InterPro" id="IPR001607">
    <property type="entry name" value="Znf_UBP"/>
</dbReference>